<dbReference type="InterPro" id="IPR000792">
    <property type="entry name" value="Tscrpt_reg_LuxR_C"/>
</dbReference>
<dbReference type="CDD" id="cd06170">
    <property type="entry name" value="LuxR_C_like"/>
    <property type="match status" value="1"/>
</dbReference>
<dbReference type="InterPro" id="IPR036388">
    <property type="entry name" value="WH-like_DNA-bd_sf"/>
</dbReference>
<evidence type="ECO:0000313" key="6">
    <source>
        <dbReference type="EMBL" id="MBB5745238.1"/>
    </source>
</evidence>
<keyword evidence="3" id="KW-0804">Transcription</keyword>
<keyword evidence="7" id="KW-1185">Reference proteome</keyword>
<gene>
    <name evidence="6" type="ORF">GGR13_000810</name>
</gene>
<organism evidence="6 7">
    <name type="scientific">Brevundimonas variabilis</name>
    <dbReference type="NCBI Taxonomy" id="74312"/>
    <lineage>
        <taxon>Bacteria</taxon>
        <taxon>Pseudomonadati</taxon>
        <taxon>Pseudomonadota</taxon>
        <taxon>Alphaproteobacteria</taxon>
        <taxon>Caulobacterales</taxon>
        <taxon>Caulobacteraceae</taxon>
        <taxon>Brevundimonas</taxon>
    </lineage>
</organism>
<comment type="caution">
    <text evidence="6">The sequence shown here is derived from an EMBL/GenBank/DDBJ whole genome shotgun (WGS) entry which is preliminary data.</text>
</comment>
<name>A0A7W9CGJ0_9CAUL</name>
<keyword evidence="2 6" id="KW-0238">DNA-binding</keyword>
<dbReference type="Gene3D" id="1.10.10.10">
    <property type="entry name" value="Winged helix-like DNA-binding domain superfamily/Winged helix DNA-binding domain"/>
    <property type="match status" value="1"/>
</dbReference>
<accession>A0A7W9CGJ0</accession>
<keyword evidence="1" id="KW-0805">Transcription regulation</keyword>
<evidence type="ECO:0000256" key="4">
    <source>
        <dbReference type="SAM" id="Phobius"/>
    </source>
</evidence>
<evidence type="ECO:0000259" key="5">
    <source>
        <dbReference type="PROSITE" id="PS50043"/>
    </source>
</evidence>
<evidence type="ECO:0000313" key="7">
    <source>
        <dbReference type="Proteomes" id="UP000545037"/>
    </source>
</evidence>
<evidence type="ECO:0000256" key="1">
    <source>
        <dbReference type="ARBA" id="ARBA00023015"/>
    </source>
</evidence>
<dbReference type="PANTHER" id="PTHR44688:SF16">
    <property type="entry name" value="DNA-BINDING TRANSCRIPTIONAL ACTIVATOR DEVR_DOSR"/>
    <property type="match status" value="1"/>
</dbReference>
<reference evidence="6 7" key="1">
    <citation type="submission" date="2020-08" db="EMBL/GenBank/DDBJ databases">
        <title>Genomic Encyclopedia of Type Strains, Phase IV (KMG-IV): sequencing the most valuable type-strain genomes for metagenomic binning, comparative biology and taxonomic classification.</title>
        <authorList>
            <person name="Goeker M."/>
        </authorList>
    </citation>
    <scope>NUCLEOTIDE SEQUENCE [LARGE SCALE GENOMIC DNA]</scope>
    <source>
        <strain evidence="6 7">DSM 4737</strain>
    </source>
</reference>
<dbReference type="Proteomes" id="UP000545037">
    <property type="component" value="Unassembled WGS sequence"/>
</dbReference>
<dbReference type="GO" id="GO:0003677">
    <property type="term" value="F:DNA binding"/>
    <property type="evidence" value="ECO:0007669"/>
    <property type="project" value="UniProtKB-KW"/>
</dbReference>
<keyword evidence="4" id="KW-1133">Transmembrane helix</keyword>
<feature type="domain" description="HTH luxR-type" evidence="5">
    <location>
        <begin position="1"/>
        <end position="62"/>
    </location>
</feature>
<proteinExistence type="predicted"/>
<dbReference type="SUPFAM" id="SSF46894">
    <property type="entry name" value="C-terminal effector domain of the bipartite response regulators"/>
    <property type="match status" value="1"/>
</dbReference>
<dbReference type="PROSITE" id="PS50043">
    <property type="entry name" value="HTH_LUXR_2"/>
    <property type="match status" value="1"/>
</dbReference>
<dbReference type="InterPro" id="IPR016032">
    <property type="entry name" value="Sig_transdc_resp-reg_C-effctor"/>
</dbReference>
<sequence length="156" mass="16613">MPTALTPRQEECLRLTRLLTDREIAAQLGVSEPTVKKHVLEACQRLGVNRRKAALAILEDLDAEARVSDPVAGVSGTLDPSTESLSSIADGRLGYRPPPRDPLVRAVMIAVATVVCAVLVTTLTGLVASQHRQVRSIEAALGTLPDSPSPSVTVFR</sequence>
<evidence type="ECO:0000256" key="3">
    <source>
        <dbReference type="ARBA" id="ARBA00023163"/>
    </source>
</evidence>
<dbReference type="SMART" id="SM00421">
    <property type="entry name" value="HTH_LUXR"/>
    <property type="match status" value="1"/>
</dbReference>
<dbReference type="AlphaFoldDB" id="A0A7W9CGJ0"/>
<protein>
    <submittedName>
        <fullName evidence="6">DNA-binding CsgD family transcriptional regulator</fullName>
    </submittedName>
</protein>
<dbReference type="Pfam" id="PF00196">
    <property type="entry name" value="GerE"/>
    <property type="match status" value="1"/>
</dbReference>
<keyword evidence="4" id="KW-0812">Transmembrane</keyword>
<dbReference type="RefSeq" id="WP_183212143.1">
    <property type="nucleotide sequence ID" value="NZ_JACHOR010000001.1"/>
</dbReference>
<feature type="transmembrane region" description="Helical" evidence="4">
    <location>
        <begin position="103"/>
        <end position="128"/>
    </location>
</feature>
<dbReference type="GO" id="GO:0006355">
    <property type="term" value="P:regulation of DNA-templated transcription"/>
    <property type="evidence" value="ECO:0007669"/>
    <property type="project" value="InterPro"/>
</dbReference>
<keyword evidence="4" id="KW-0472">Membrane</keyword>
<dbReference type="PANTHER" id="PTHR44688">
    <property type="entry name" value="DNA-BINDING TRANSCRIPTIONAL ACTIVATOR DEVR_DOSR"/>
    <property type="match status" value="1"/>
</dbReference>
<dbReference type="EMBL" id="JACHOR010000001">
    <property type="protein sequence ID" value="MBB5745238.1"/>
    <property type="molecule type" value="Genomic_DNA"/>
</dbReference>
<evidence type="ECO:0000256" key="2">
    <source>
        <dbReference type="ARBA" id="ARBA00023125"/>
    </source>
</evidence>